<dbReference type="EMBL" id="JAXGFP010000001">
    <property type="protein sequence ID" value="MEG3182899.1"/>
    <property type="molecule type" value="Genomic_DNA"/>
</dbReference>
<evidence type="ECO:0000313" key="3">
    <source>
        <dbReference type="Proteomes" id="UP001355056"/>
    </source>
</evidence>
<comment type="caution">
    <text evidence="2">The sequence shown here is derived from an EMBL/GenBank/DDBJ whole genome shotgun (WGS) entry which is preliminary data.</text>
</comment>
<proteinExistence type="predicted"/>
<keyword evidence="1" id="KW-0732">Signal</keyword>
<protein>
    <submittedName>
        <fullName evidence="2">DUF6689 family protein</fullName>
    </submittedName>
</protein>
<feature type="signal peptide" evidence="1">
    <location>
        <begin position="1"/>
        <end position="25"/>
    </location>
</feature>
<dbReference type="RefSeq" id="WP_332614406.1">
    <property type="nucleotide sequence ID" value="NZ_JAXGFP010000001.1"/>
</dbReference>
<reference evidence="2 3" key="1">
    <citation type="journal article" date="2016" name="Int. J. Syst. Evol. Microbiol.">
        <title>Lysobacter erysipheiresistens sp. nov., an antagonist of powdery mildew, isolated from tobacco-cultivated soil.</title>
        <authorList>
            <person name="Xie B."/>
            <person name="Li T."/>
            <person name="Lin X."/>
            <person name="Wang C.J."/>
            <person name="Chen Y.J."/>
            <person name="Liu W.J."/>
            <person name="Zhao Z.W."/>
        </authorList>
    </citation>
    <scope>NUCLEOTIDE SEQUENCE [LARGE SCALE GENOMIC DNA]</scope>
    <source>
        <strain evidence="2 3">RS-LYSO-3</strain>
    </source>
</reference>
<accession>A0ABU7YVE8</accession>
<keyword evidence="3" id="KW-1185">Reference proteome</keyword>
<gene>
    <name evidence="2" type="ORF">SNE34_02590</name>
</gene>
<feature type="chain" id="PRO_5045925438" evidence="1">
    <location>
        <begin position="26"/>
        <end position="279"/>
    </location>
</feature>
<evidence type="ECO:0000313" key="2">
    <source>
        <dbReference type="EMBL" id="MEG3182899.1"/>
    </source>
</evidence>
<sequence length="279" mass="29278">MSRFPLVSKLLVLAALLFGTSQVAAQSLPVQVDVSGNTATVEIGGAGEPLAELILTFDDANGLSASSLGVSAQLVNLNDPALLTRLPGQALTRLDPALPLMITVEPPALGGLSFNRTVRAEVHTHALPYTAGSSLRLLKAPLNGAFRDITDEIAPGSVRARGTTGGFSQFLVVTDLRETGVVLDQKFSWLRARIAALPLGEQAAFDAYLDAAESAVANADYADAIGALDEIRARASARAGHGLTQQWRATRDVENQAGEIIAGAATLKYSVAYLRDYGQ</sequence>
<organism evidence="2 3">
    <name type="scientific">Novilysobacter erysipheiresistens</name>
    <dbReference type="NCBI Taxonomy" id="1749332"/>
    <lineage>
        <taxon>Bacteria</taxon>
        <taxon>Pseudomonadati</taxon>
        <taxon>Pseudomonadota</taxon>
        <taxon>Gammaproteobacteria</taxon>
        <taxon>Lysobacterales</taxon>
        <taxon>Lysobacteraceae</taxon>
        <taxon>Novilysobacter</taxon>
    </lineage>
</organism>
<name>A0ABU7YVE8_9GAMM</name>
<dbReference type="InterPro" id="IPR046511">
    <property type="entry name" value="DUF6689"/>
</dbReference>
<evidence type="ECO:0000256" key="1">
    <source>
        <dbReference type="SAM" id="SignalP"/>
    </source>
</evidence>
<dbReference type="Proteomes" id="UP001355056">
    <property type="component" value="Unassembled WGS sequence"/>
</dbReference>
<dbReference type="Pfam" id="PF20396">
    <property type="entry name" value="DUF6689"/>
    <property type="match status" value="1"/>
</dbReference>